<gene>
    <name evidence="1" type="ORF">AVEN_132479_1</name>
</gene>
<dbReference type="Proteomes" id="UP000499080">
    <property type="component" value="Unassembled WGS sequence"/>
</dbReference>
<dbReference type="EMBL" id="BGPR01001154">
    <property type="protein sequence ID" value="GBM46818.1"/>
    <property type="molecule type" value="Genomic_DNA"/>
</dbReference>
<organism evidence="1 2">
    <name type="scientific">Araneus ventricosus</name>
    <name type="common">Orbweaver spider</name>
    <name type="synonym">Epeira ventricosa</name>
    <dbReference type="NCBI Taxonomy" id="182803"/>
    <lineage>
        <taxon>Eukaryota</taxon>
        <taxon>Metazoa</taxon>
        <taxon>Ecdysozoa</taxon>
        <taxon>Arthropoda</taxon>
        <taxon>Chelicerata</taxon>
        <taxon>Arachnida</taxon>
        <taxon>Araneae</taxon>
        <taxon>Araneomorphae</taxon>
        <taxon>Entelegynae</taxon>
        <taxon>Araneoidea</taxon>
        <taxon>Araneidae</taxon>
        <taxon>Araneus</taxon>
    </lineage>
</organism>
<comment type="caution">
    <text evidence="1">The sequence shown here is derived from an EMBL/GenBank/DDBJ whole genome shotgun (WGS) entry which is preliminary data.</text>
</comment>
<protein>
    <recommendedName>
        <fullName evidence="3">Tc1-like transposase DDE domain-containing protein</fullName>
    </recommendedName>
</protein>
<dbReference type="GO" id="GO:0003676">
    <property type="term" value="F:nucleic acid binding"/>
    <property type="evidence" value="ECO:0007669"/>
    <property type="project" value="InterPro"/>
</dbReference>
<evidence type="ECO:0000313" key="1">
    <source>
        <dbReference type="EMBL" id="GBM46818.1"/>
    </source>
</evidence>
<dbReference type="Gene3D" id="3.30.420.10">
    <property type="entry name" value="Ribonuclease H-like superfamily/Ribonuclease H"/>
    <property type="match status" value="1"/>
</dbReference>
<dbReference type="InterPro" id="IPR036397">
    <property type="entry name" value="RNaseH_sf"/>
</dbReference>
<dbReference type="OrthoDB" id="4843387at2759"/>
<proteinExistence type="predicted"/>
<reference evidence="1 2" key="1">
    <citation type="journal article" date="2019" name="Sci. Rep.">
        <title>Orb-weaving spider Araneus ventricosus genome elucidates the spidroin gene catalogue.</title>
        <authorList>
            <person name="Kono N."/>
            <person name="Nakamura H."/>
            <person name="Ohtoshi R."/>
            <person name="Moran D.A.P."/>
            <person name="Shinohara A."/>
            <person name="Yoshida Y."/>
            <person name="Fujiwara M."/>
            <person name="Mori M."/>
            <person name="Tomita M."/>
            <person name="Arakawa K."/>
        </authorList>
    </citation>
    <scope>NUCLEOTIDE SEQUENCE [LARGE SCALE GENOMIC DNA]</scope>
</reference>
<keyword evidence="2" id="KW-1185">Reference proteome</keyword>
<name>A0A4Y2G2D1_ARAVE</name>
<dbReference type="AlphaFoldDB" id="A0A4Y2G2D1"/>
<sequence length="87" mass="9999">MDDNARPQRARLVRTYLESEIIPTIVLPAISEKLNRIENMWDMLGRRIAGRSVPPGTFQELQQALLKEWALLPQQEINDTIASVHFS</sequence>
<evidence type="ECO:0008006" key="3">
    <source>
        <dbReference type="Google" id="ProtNLM"/>
    </source>
</evidence>
<evidence type="ECO:0000313" key="2">
    <source>
        <dbReference type="Proteomes" id="UP000499080"/>
    </source>
</evidence>
<accession>A0A4Y2G2D1</accession>